<accession>A0A8K0TG79</accession>
<protein>
    <submittedName>
        <fullName evidence="1">Uncharacterized protein</fullName>
    </submittedName>
</protein>
<dbReference type="AlphaFoldDB" id="A0A8K0TG79"/>
<name>A0A8K0TG79_9PEZI</name>
<dbReference type="Proteomes" id="UP000813385">
    <property type="component" value="Unassembled WGS sequence"/>
</dbReference>
<proteinExistence type="predicted"/>
<dbReference type="EMBL" id="JAGPXD010000003">
    <property type="protein sequence ID" value="KAH7362147.1"/>
    <property type="molecule type" value="Genomic_DNA"/>
</dbReference>
<evidence type="ECO:0000313" key="1">
    <source>
        <dbReference type="EMBL" id="KAH7362147.1"/>
    </source>
</evidence>
<gene>
    <name evidence="1" type="ORF">B0T11DRAFT_81131</name>
</gene>
<organism evidence="1 2">
    <name type="scientific">Plectosphaerella cucumerina</name>
    <dbReference type="NCBI Taxonomy" id="40658"/>
    <lineage>
        <taxon>Eukaryota</taxon>
        <taxon>Fungi</taxon>
        <taxon>Dikarya</taxon>
        <taxon>Ascomycota</taxon>
        <taxon>Pezizomycotina</taxon>
        <taxon>Sordariomycetes</taxon>
        <taxon>Hypocreomycetidae</taxon>
        <taxon>Glomerellales</taxon>
        <taxon>Plectosphaerellaceae</taxon>
        <taxon>Plectosphaerella</taxon>
    </lineage>
</organism>
<sequence>MRRSVAFPFGWPKLGTKAQLLAISRCWRRRPGAGGVLARRAAKLTRAVRSGRGTRAIRAAGRPIGGWCAAGGGRENDLTMPAVLARSGQDQRTREVSRWCGLVLEPVVLGVWWCCELEWVTESPHRRTRKWSDGLLFNLDHYGLGWTGRRRHLTSVCSPPCHEGAASLFLLVSPPTSDRGRYSCLMLLPVSSFRGGSFVCVSRCHLLA</sequence>
<keyword evidence="2" id="KW-1185">Reference proteome</keyword>
<reference evidence="1" key="1">
    <citation type="journal article" date="2021" name="Nat. Commun.">
        <title>Genetic determinants of endophytism in the Arabidopsis root mycobiome.</title>
        <authorList>
            <person name="Mesny F."/>
            <person name="Miyauchi S."/>
            <person name="Thiergart T."/>
            <person name="Pickel B."/>
            <person name="Atanasova L."/>
            <person name="Karlsson M."/>
            <person name="Huettel B."/>
            <person name="Barry K.W."/>
            <person name="Haridas S."/>
            <person name="Chen C."/>
            <person name="Bauer D."/>
            <person name="Andreopoulos W."/>
            <person name="Pangilinan J."/>
            <person name="LaButti K."/>
            <person name="Riley R."/>
            <person name="Lipzen A."/>
            <person name="Clum A."/>
            <person name="Drula E."/>
            <person name="Henrissat B."/>
            <person name="Kohler A."/>
            <person name="Grigoriev I.V."/>
            <person name="Martin F.M."/>
            <person name="Hacquard S."/>
        </authorList>
    </citation>
    <scope>NUCLEOTIDE SEQUENCE</scope>
    <source>
        <strain evidence="1">MPI-CAGE-AT-0016</strain>
    </source>
</reference>
<evidence type="ECO:0000313" key="2">
    <source>
        <dbReference type="Proteomes" id="UP000813385"/>
    </source>
</evidence>
<comment type="caution">
    <text evidence="1">The sequence shown here is derived from an EMBL/GenBank/DDBJ whole genome shotgun (WGS) entry which is preliminary data.</text>
</comment>